<protein>
    <submittedName>
        <fullName evidence="2">Uncharacterized protein</fullName>
    </submittedName>
</protein>
<gene>
    <name evidence="2" type="ORF">EVAR_67255_1</name>
</gene>
<name>A0A4C1YPX3_EUMVA</name>
<dbReference type="AlphaFoldDB" id="A0A4C1YPX3"/>
<comment type="caution">
    <text evidence="2">The sequence shown here is derived from an EMBL/GenBank/DDBJ whole genome shotgun (WGS) entry which is preliminary data.</text>
</comment>
<proteinExistence type="predicted"/>
<feature type="region of interest" description="Disordered" evidence="1">
    <location>
        <begin position="1"/>
        <end position="25"/>
    </location>
</feature>
<dbReference type="EMBL" id="BGZK01001371">
    <property type="protein sequence ID" value="GBP78501.1"/>
    <property type="molecule type" value="Genomic_DNA"/>
</dbReference>
<keyword evidence="3" id="KW-1185">Reference proteome</keyword>
<feature type="compositionally biased region" description="Basic and acidic residues" evidence="1">
    <location>
        <begin position="1"/>
        <end position="13"/>
    </location>
</feature>
<dbReference type="Proteomes" id="UP000299102">
    <property type="component" value="Unassembled WGS sequence"/>
</dbReference>
<organism evidence="2 3">
    <name type="scientific">Eumeta variegata</name>
    <name type="common">Bagworm moth</name>
    <name type="synonym">Eumeta japonica</name>
    <dbReference type="NCBI Taxonomy" id="151549"/>
    <lineage>
        <taxon>Eukaryota</taxon>
        <taxon>Metazoa</taxon>
        <taxon>Ecdysozoa</taxon>
        <taxon>Arthropoda</taxon>
        <taxon>Hexapoda</taxon>
        <taxon>Insecta</taxon>
        <taxon>Pterygota</taxon>
        <taxon>Neoptera</taxon>
        <taxon>Endopterygota</taxon>
        <taxon>Lepidoptera</taxon>
        <taxon>Glossata</taxon>
        <taxon>Ditrysia</taxon>
        <taxon>Tineoidea</taxon>
        <taxon>Psychidae</taxon>
        <taxon>Oiketicinae</taxon>
        <taxon>Eumeta</taxon>
    </lineage>
</organism>
<evidence type="ECO:0000313" key="2">
    <source>
        <dbReference type="EMBL" id="GBP78501.1"/>
    </source>
</evidence>
<evidence type="ECO:0000313" key="3">
    <source>
        <dbReference type="Proteomes" id="UP000299102"/>
    </source>
</evidence>
<evidence type="ECO:0000256" key="1">
    <source>
        <dbReference type="SAM" id="MobiDB-lite"/>
    </source>
</evidence>
<sequence>MDKNKSSKIKREIPSSSARGAGWRAAPAGQMAARAARAAGNGAPSNDAPFIIPRLPAAAAAAPRCGHYYTGRSPTRKCRTTSAGPASIQYIYIYIYALKIPTLILARSRTACGAALPSLAAPRDSGAVVIHPALDHCRRGPRRPNYAHGRGAPCGIFYGPGDRRREHAGGEPDVGCTESNELTAGIINTGVVARERSFDSGSRHFPHLG</sequence>
<feature type="compositionally biased region" description="Low complexity" evidence="1">
    <location>
        <begin position="14"/>
        <end position="25"/>
    </location>
</feature>
<reference evidence="2 3" key="1">
    <citation type="journal article" date="2019" name="Commun. Biol.">
        <title>The bagworm genome reveals a unique fibroin gene that provides high tensile strength.</title>
        <authorList>
            <person name="Kono N."/>
            <person name="Nakamura H."/>
            <person name="Ohtoshi R."/>
            <person name="Tomita M."/>
            <person name="Numata K."/>
            <person name="Arakawa K."/>
        </authorList>
    </citation>
    <scope>NUCLEOTIDE SEQUENCE [LARGE SCALE GENOMIC DNA]</scope>
</reference>
<accession>A0A4C1YPX3</accession>